<feature type="compositionally biased region" description="Low complexity" evidence="1">
    <location>
        <begin position="18"/>
        <end position="27"/>
    </location>
</feature>
<proteinExistence type="predicted"/>
<feature type="region of interest" description="Disordered" evidence="1">
    <location>
        <begin position="1"/>
        <end position="32"/>
    </location>
</feature>
<organism evidence="2 3">
    <name type="scientific">Coniosporium apollinis (strain CBS 100218)</name>
    <name type="common">Rock-inhabiting black yeast</name>
    <dbReference type="NCBI Taxonomy" id="1168221"/>
    <lineage>
        <taxon>Eukaryota</taxon>
        <taxon>Fungi</taxon>
        <taxon>Dikarya</taxon>
        <taxon>Ascomycota</taxon>
        <taxon>Pezizomycotina</taxon>
        <taxon>Dothideomycetes</taxon>
        <taxon>Dothideomycetes incertae sedis</taxon>
        <taxon>Coniosporium</taxon>
    </lineage>
</organism>
<evidence type="ECO:0000313" key="2">
    <source>
        <dbReference type="EMBL" id="EON61959.1"/>
    </source>
</evidence>
<accession>R7YJH3</accession>
<evidence type="ECO:0000256" key="1">
    <source>
        <dbReference type="SAM" id="MobiDB-lite"/>
    </source>
</evidence>
<dbReference type="AlphaFoldDB" id="R7YJH3"/>
<feature type="compositionally biased region" description="Low complexity" evidence="1">
    <location>
        <begin position="1"/>
        <end position="10"/>
    </location>
</feature>
<evidence type="ECO:0000313" key="3">
    <source>
        <dbReference type="Proteomes" id="UP000016924"/>
    </source>
</evidence>
<dbReference type="RefSeq" id="XP_007777276.1">
    <property type="nucleotide sequence ID" value="XM_007779086.1"/>
</dbReference>
<keyword evidence="3" id="KW-1185">Reference proteome</keyword>
<protein>
    <submittedName>
        <fullName evidence="2">Uncharacterized protein</fullName>
    </submittedName>
</protein>
<dbReference type="EMBL" id="JH767557">
    <property type="protein sequence ID" value="EON61959.1"/>
    <property type="molecule type" value="Genomic_DNA"/>
</dbReference>
<sequence length="166" mass="17961">MTQISLSSPPSTLPPPTTTNAAPSRPTISRNPLDKKLNRTIILAAQTFPAVPSLLPEMSFGRLGYHEGYVAGWWTGKQGGAYKTNETDAMPYCRGSCRNDQRDAYNDGYRSGYDVAWLAATQGEPLGFGYVPPTKPDVSLAAEQMEDLAIVAAALLAVVTVIWQQL</sequence>
<name>R7YJH3_CONA1</name>
<dbReference type="GeneID" id="19898488"/>
<gene>
    <name evidence="2" type="ORF">W97_01177</name>
</gene>
<dbReference type="Proteomes" id="UP000016924">
    <property type="component" value="Unassembled WGS sequence"/>
</dbReference>
<reference evidence="3" key="1">
    <citation type="submission" date="2012-06" db="EMBL/GenBank/DDBJ databases">
        <title>The genome sequence of Coniosporium apollinis CBS 100218.</title>
        <authorList>
            <consortium name="The Broad Institute Genome Sequencing Platform"/>
            <person name="Cuomo C."/>
            <person name="Gorbushina A."/>
            <person name="Noack S."/>
            <person name="Walker B."/>
            <person name="Young S.K."/>
            <person name="Zeng Q."/>
            <person name="Gargeya S."/>
            <person name="Fitzgerald M."/>
            <person name="Haas B."/>
            <person name="Abouelleil A."/>
            <person name="Alvarado L."/>
            <person name="Arachchi H.M."/>
            <person name="Berlin A.M."/>
            <person name="Chapman S.B."/>
            <person name="Goldberg J."/>
            <person name="Griggs A."/>
            <person name="Gujja S."/>
            <person name="Hansen M."/>
            <person name="Howarth C."/>
            <person name="Imamovic A."/>
            <person name="Larimer J."/>
            <person name="McCowan C."/>
            <person name="Montmayeur A."/>
            <person name="Murphy C."/>
            <person name="Neiman D."/>
            <person name="Pearson M."/>
            <person name="Priest M."/>
            <person name="Roberts A."/>
            <person name="Saif S."/>
            <person name="Shea T."/>
            <person name="Sisk P."/>
            <person name="Sykes S."/>
            <person name="Wortman J."/>
            <person name="Nusbaum C."/>
            <person name="Birren B."/>
        </authorList>
    </citation>
    <scope>NUCLEOTIDE SEQUENCE [LARGE SCALE GENOMIC DNA]</scope>
    <source>
        <strain evidence="3">CBS 100218</strain>
    </source>
</reference>
<dbReference type="HOGENOM" id="CLU_1602616_0_0_1"/>